<organism evidence="10 11">
    <name type="scientific">Elysia crispata</name>
    <name type="common">lettuce slug</name>
    <dbReference type="NCBI Taxonomy" id="231223"/>
    <lineage>
        <taxon>Eukaryota</taxon>
        <taxon>Metazoa</taxon>
        <taxon>Spiralia</taxon>
        <taxon>Lophotrochozoa</taxon>
        <taxon>Mollusca</taxon>
        <taxon>Gastropoda</taxon>
        <taxon>Heterobranchia</taxon>
        <taxon>Euthyneura</taxon>
        <taxon>Panpulmonata</taxon>
        <taxon>Sacoglossa</taxon>
        <taxon>Placobranchoidea</taxon>
        <taxon>Plakobranchidae</taxon>
        <taxon>Elysia</taxon>
    </lineage>
</organism>
<keyword evidence="6 9" id="KW-0472">Membrane</keyword>
<evidence type="ECO:0000256" key="8">
    <source>
        <dbReference type="SAM" id="MobiDB-lite"/>
    </source>
</evidence>
<accession>A0AAE0Y1Y2</accession>
<name>A0AAE0Y1Y2_9GAST</name>
<evidence type="ECO:0000256" key="2">
    <source>
        <dbReference type="ARBA" id="ARBA00006986"/>
    </source>
</evidence>
<comment type="similarity">
    <text evidence="2">Belongs to the FAM174 family.</text>
</comment>
<feature type="region of interest" description="Disordered" evidence="8">
    <location>
        <begin position="29"/>
        <end position="48"/>
    </location>
</feature>
<dbReference type="Pfam" id="PF06679">
    <property type="entry name" value="DUF1180"/>
    <property type="match status" value="1"/>
</dbReference>
<reference evidence="10" key="1">
    <citation type="journal article" date="2023" name="G3 (Bethesda)">
        <title>A reference genome for the long-term kleptoplast-retaining sea slug Elysia crispata morphotype clarki.</title>
        <authorList>
            <person name="Eastman K.E."/>
            <person name="Pendleton A.L."/>
            <person name="Shaikh M.A."/>
            <person name="Suttiyut T."/>
            <person name="Ogas R."/>
            <person name="Tomko P."/>
            <person name="Gavelis G."/>
            <person name="Widhalm J.R."/>
            <person name="Wisecaver J.H."/>
        </authorList>
    </citation>
    <scope>NUCLEOTIDE SEQUENCE</scope>
    <source>
        <strain evidence="10">ECLA1</strain>
    </source>
</reference>
<evidence type="ECO:0000256" key="1">
    <source>
        <dbReference type="ARBA" id="ARBA00004479"/>
    </source>
</evidence>
<gene>
    <name evidence="10" type="ORF">RRG08_005463</name>
</gene>
<evidence type="ECO:0000313" key="11">
    <source>
        <dbReference type="Proteomes" id="UP001283361"/>
    </source>
</evidence>
<keyword evidence="5 9" id="KW-1133">Transmembrane helix</keyword>
<keyword evidence="4" id="KW-0732">Signal</keyword>
<sequence length="178" mass="19798">MLLSEVASSLHSSKDITFLEGSSFNRVKRDSEAEGAKSPVQDAGSGNHAAMVENTDTKLDAEKSGFLPNCSLSSSSNTTECKNNGYVNSLIKQMSENKGMLWRTLCVSLGVTGIVIVYFVVRAIRLRRRRSKSRKYGIITQHDHGDVEMEPLDEWKAIKRIIRNRLCSICGLTKKEKS</sequence>
<keyword evidence="3 9" id="KW-0812">Transmembrane</keyword>
<keyword evidence="11" id="KW-1185">Reference proteome</keyword>
<dbReference type="AlphaFoldDB" id="A0AAE0Y1Y2"/>
<comment type="caution">
    <text evidence="10">The sequence shown here is derived from an EMBL/GenBank/DDBJ whole genome shotgun (WGS) entry which is preliminary data.</text>
</comment>
<dbReference type="InterPro" id="IPR009565">
    <property type="entry name" value="FAM174-like"/>
</dbReference>
<feature type="transmembrane region" description="Helical" evidence="9">
    <location>
        <begin position="100"/>
        <end position="121"/>
    </location>
</feature>
<dbReference type="GO" id="GO:0016020">
    <property type="term" value="C:membrane"/>
    <property type="evidence" value="ECO:0007669"/>
    <property type="project" value="UniProtKB-SubCell"/>
</dbReference>
<dbReference type="Proteomes" id="UP001283361">
    <property type="component" value="Unassembled WGS sequence"/>
</dbReference>
<proteinExistence type="inferred from homology"/>
<protein>
    <submittedName>
        <fullName evidence="10">Uncharacterized protein</fullName>
    </submittedName>
</protein>
<dbReference type="PANTHER" id="PTHR28607:SF4">
    <property type="entry name" value="TRANSMEMBRANE PROTEIN"/>
    <property type="match status" value="1"/>
</dbReference>
<evidence type="ECO:0000256" key="6">
    <source>
        <dbReference type="ARBA" id="ARBA00023136"/>
    </source>
</evidence>
<dbReference type="PANTHER" id="PTHR28607">
    <property type="entry name" value="EXPRESSED PROTEIN"/>
    <property type="match status" value="1"/>
</dbReference>
<comment type="subcellular location">
    <subcellularLocation>
        <location evidence="1">Membrane</location>
        <topology evidence="1">Single-pass type I membrane protein</topology>
    </subcellularLocation>
</comment>
<evidence type="ECO:0000256" key="3">
    <source>
        <dbReference type="ARBA" id="ARBA00022692"/>
    </source>
</evidence>
<evidence type="ECO:0000256" key="4">
    <source>
        <dbReference type="ARBA" id="ARBA00022729"/>
    </source>
</evidence>
<evidence type="ECO:0000256" key="5">
    <source>
        <dbReference type="ARBA" id="ARBA00022989"/>
    </source>
</evidence>
<evidence type="ECO:0000256" key="7">
    <source>
        <dbReference type="ARBA" id="ARBA00023180"/>
    </source>
</evidence>
<evidence type="ECO:0000256" key="9">
    <source>
        <dbReference type="SAM" id="Phobius"/>
    </source>
</evidence>
<dbReference type="EMBL" id="JAWDGP010007160">
    <property type="protein sequence ID" value="KAK3729090.1"/>
    <property type="molecule type" value="Genomic_DNA"/>
</dbReference>
<evidence type="ECO:0000313" key="10">
    <source>
        <dbReference type="EMBL" id="KAK3729090.1"/>
    </source>
</evidence>
<keyword evidence="7" id="KW-0325">Glycoprotein</keyword>